<feature type="region of interest" description="Disordered" evidence="1">
    <location>
        <begin position="756"/>
        <end position="789"/>
    </location>
</feature>
<dbReference type="SUPFAM" id="SSF51126">
    <property type="entry name" value="Pectin lyase-like"/>
    <property type="match status" value="1"/>
</dbReference>
<feature type="transmembrane region" description="Helical" evidence="2">
    <location>
        <begin position="2542"/>
        <end position="2564"/>
    </location>
</feature>
<feature type="region of interest" description="Disordered" evidence="1">
    <location>
        <begin position="2173"/>
        <end position="2201"/>
    </location>
</feature>
<feature type="compositionally biased region" description="Polar residues" evidence="1">
    <location>
        <begin position="1372"/>
        <end position="1383"/>
    </location>
</feature>
<feature type="region of interest" description="Disordered" evidence="1">
    <location>
        <begin position="2388"/>
        <end position="2407"/>
    </location>
</feature>
<reference evidence="3" key="1">
    <citation type="journal article" date="2020" name="bioRxiv">
        <title>Comparative genomics of Chlamydomonas.</title>
        <authorList>
            <person name="Craig R.J."/>
            <person name="Hasan A.R."/>
            <person name="Ness R.W."/>
            <person name="Keightley P.D."/>
        </authorList>
    </citation>
    <scope>NUCLEOTIDE SEQUENCE</scope>
    <source>
        <strain evidence="3">CCAP 11/70</strain>
    </source>
</reference>
<feature type="region of interest" description="Disordered" evidence="1">
    <location>
        <begin position="1297"/>
        <end position="1386"/>
    </location>
</feature>
<feature type="region of interest" description="Disordered" evidence="1">
    <location>
        <begin position="917"/>
        <end position="940"/>
    </location>
</feature>
<feature type="transmembrane region" description="Helical" evidence="2">
    <location>
        <begin position="1866"/>
        <end position="1892"/>
    </location>
</feature>
<dbReference type="EMBL" id="JAEHOE010000028">
    <property type="protein sequence ID" value="KAG2494757.1"/>
    <property type="molecule type" value="Genomic_DNA"/>
</dbReference>
<feature type="compositionally biased region" description="Low complexity" evidence="1">
    <location>
        <begin position="2255"/>
        <end position="2273"/>
    </location>
</feature>
<dbReference type="Proteomes" id="UP000612055">
    <property type="component" value="Unassembled WGS sequence"/>
</dbReference>
<dbReference type="PANTHER" id="PTHR11319">
    <property type="entry name" value="G PROTEIN-COUPLED RECEPTOR-RELATED"/>
    <property type="match status" value="1"/>
</dbReference>
<evidence type="ECO:0000256" key="1">
    <source>
        <dbReference type="SAM" id="MobiDB-lite"/>
    </source>
</evidence>
<feature type="region of interest" description="Disordered" evidence="1">
    <location>
        <begin position="490"/>
        <end position="511"/>
    </location>
</feature>
<feature type="region of interest" description="Disordered" evidence="1">
    <location>
        <begin position="1512"/>
        <end position="1533"/>
    </location>
</feature>
<feature type="compositionally biased region" description="Basic and acidic residues" evidence="1">
    <location>
        <begin position="1308"/>
        <end position="1320"/>
    </location>
</feature>
<keyword evidence="4" id="KW-1185">Reference proteome</keyword>
<organism evidence="3 4">
    <name type="scientific">Edaphochlamys debaryana</name>
    <dbReference type="NCBI Taxonomy" id="47281"/>
    <lineage>
        <taxon>Eukaryota</taxon>
        <taxon>Viridiplantae</taxon>
        <taxon>Chlorophyta</taxon>
        <taxon>core chlorophytes</taxon>
        <taxon>Chlorophyceae</taxon>
        <taxon>CS clade</taxon>
        <taxon>Chlamydomonadales</taxon>
        <taxon>Chlamydomonadales incertae sedis</taxon>
        <taxon>Edaphochlamys</taxon>
    </lineage>
</organism>
<feature type="region of interest" description="Disordered" evidence="1">
    <location>
        <begin position="1701"/>
        <end position="1778"/>
    </location>
</feature>
<name>A0A836C0A7_9CHLO</name>
<feature type="compositionally biased region" description="Pro residues" evidence="1">
    <location>
        <begin position="1342"/>
        <end position="1354"/>
    </location>
</feature>
<feature type="compositionally biased region" description="Low complexity" evidence="1">
    <location>
        <begin position="2112"/>
        <end position="2121"/>
    </location>
</feature>
<dbReference type="OrthoDB" id="540692at2759"/>
<feature type="region of interest" description="Disordered" evidence="1">
    <location>
        <begin position="1570"/>
        <end position="1617"/>
    </location>
</feature>
<protein>
    <submittedName>
        <fullName evidence="3">Uncharacterized protein</fullName>
    </submittedName>
</protein>
<feature type="compositionally biased region" description="Low complexity" evidence="1">
    <location>
        <begin position="491"/>
        <end position="503"/>
    </location>
</feature>
<feature type="transmembrane region" description="Helical" evidence="2">
    <location>
        <begin position="1267"/>
        <end position="1287"/>
    </location>
</feature>
<feature type="transmembrane region" description="Helical" evidence="2">
    <location>
        <begin position="1473"/>
        <end position="1501"/>
    </location>
</feature>
<feature type="transmembrane region" description="Helical" evidence="2">
    <location>
        <begin position="1428"/>
        <end position="1453"/>
    </location>
</feature>
<feature type="transmembrane region" description="Helical" evidence="2">
    <location>
        <begin position="2471"/>
        <end position="2490"/>
    </location>
</feature>
<keyword evidence="2" id="KW-1133">Transmembrane helix</keyword>
<sequence length="2580" mass="267474">MAGTGRLSGIYWSQPGEPKLKLVCGPGTGTAIMFRRLVGPFTTVSMWNLEVHNCTDTGMVVEATTDGQQRSGFTSDALKDLPDILRLQNVSFVNNSGVLGGGLRVGASGTYVLTEGDVGFVGNHAYKGSAIYLAPGNKLNIKRVPELPWLYHLPNYFINNTRREEVDAGRALGSAIYVEAGSCFQIEYDPKDPRQYNIFRGNYGACGGALHVEQRWTDFAQVEFLENLCINTDPTCELYVPDGIYEDNGASEAGGAVCVLQYTDKLATVWLHNNTFSRNSAPYGGAVFLQGADNSAFVVNVSRIANNTASLSGGGVWFSATTSSLEFRDSRVEANSVQLTNDSVAVAPDAIAWNINTTDWAAGANSSGALAKLLKGFQYPKTFGAWEALGNGGGILGLGGTIRVKLNRTVVSSNTVPLQGGGMYCKHCTVVELFNSTIEHNVASSGGGILLHMVRADSNLVDSILRNNTAVPSEVLLEVTYIPLPANTTEPPSMASSADAAPVAGGGAQRRTLRTPAHEPNQQRALLMAGPQRTQLLVDITGPRAVNSLLRRGGLVTSIDLGRLSIGSGIPVAFLASPYPHDPDSSGRSMGNRGLMADGGINQSNGTVGGLAAEDVLSRLSQARPRRIVVPLTALVTPASMPCGPGCGGGMCASSLARQFRITNMTLVGNKASLSGGGMYVRTDLCGKVDYFGAVVGPRDLSAIRDGPRSGNDCQVQLLDVSFLSNTALCSGSAFYVTDGSTVTFACSNRTASAAASELDASPPPSQPSTPPPPPPGSSSYTVMVPSGDEDAGEDVVVVPAPQALSLFKAVTALAAGGGRYGGCRLLRNSVLLANASRDERCRNPAADHGPVIVGAGSAAAATQVPAGAAPVAPPSLPPPPPSPPPPAASAAAAADLLFHTLVGLLSDADALHGGEIHTAPSLSDAPPSSSTSPNATLGVPGGEASGAIAAAKFVEELQLTSWPTLLLLTNITSAASDLRSVRFDELRDDPQRRSVVEGGPVLSSYLGDAERGALLSHSPLVVTNDLAFSLSFELLDLWSSPAVLDLGTSLQVLTSSPTAVLSVGDFVQNGSQLVLSRLRFFADVAALDSWHQVDVSFKVQGWATAATSVPVFVRQCLPGEIQQGNTCKVCSNRVNTTDEDVQCVRCEFSYDPSRQLCDRCPENGDCNTWWGVPRDGFWASHPRSTLMHACPLNDACAYAGRRDQLMAWAANPARRFGVYSDAELAWYDSAQCAPGYTSVLCGGCAPGYARLKNSCSSCDGDFPGQAALAFVGTLLLDIAVIGFMVYSRAITGVTQGPAEKGAAGRGLQDEGAHTADTKHRGGVAESLDADGQGPLLDAQTPLPPPPAAPPPHDSMPEEMDLNFTPAFDPSGHTTEAPPTSGGSKWAPAQWRLVRTVTPHIMRAMPNTQRWESEPGDLVDVVLKYVQILGLLATTNMGVLGALNGVFASVNVPTARDWWAPLGCLFPEGPDRAIYETILVCLSPIGVCLVVYAGTVAAHVLRRAWHWRRMGGAGAGPMGPPTGPDGEDEGAADDATVTDARQLPAPSVRFISATRNIGLVVGSFVSGLTKRPAPSVAASSNADSFTVMPSGVGPSGAAEGADASEGRPPSNVGPRPDTAAAALLESGSSLQGAALPGCAASPRGWAAAPDAVAPGGPGATRQAVVAITMDGEDGDSSYLKGAGSSPVVTRSRAQWLYRGKGAGPVAEGDENAERKSAPEGSSRGLPPPGVNSGAELLPSTQSSEKQKHTRGLHQAGPMDRAPLGTKDGMPPPSRAPWWRDLRTRSPQFRYATKGLALAAWHAWLKVLVSAMVYYYPSLTSRFLSIFSCVDVDDPNAPEALYPQYQTANRTYWTLDYSTVCFEGRHMALVMGLGVPGLVLFTLGCPIFLVWILHSVYGRSAAHRYHLDGFVAQHSAEQPRGGEAHARSKYDKAEAQATNARAEQSSDSSREPSETDWAQIVMHRNAIANCSGYPAGASVATASGYPLSTEEAGGETPAPPPDQASLVPPAAHPAPEPDPDTEVPGADNTAASTAGRQPARVTFGSAPGQASASVQGAPAAPTANPSSPGLHEGATQDASALPIGQLGYKAVAALAGETTQPSAIGPSAPNSMAAPGHAPAHAGGHRHASREEGGTPAVPAANKPGPPGAGKGGSKGTASLSWQDETAATRLALPLSPVPPLPPPAAPPPADPAEAPGFGSVTPISQADVSLRVASLAGDASQPGSTTGDAVLTQHGAQDAVEEGERPPRPLPPGAPLRLRLAHQQAARAAAAAADNTGPGASAAHATGVPATPGSQQDPGGAEDAADAGDEGADRAPHGGQGAVAGGGASSALRGPPRAPPDSGAGHLGVRFRAAEGPCPAGQDQAPGGGQLHDLHTATALGEEFVTPFARGPRGARGNGSGVQAEDGSLADVRSLPRAVRQLWQRNVKRKHVAEQLLVPYRTDRYWWHGVSCAEMTVLALISTTLQPFGNYVQLACSTVVIAGMLHMYGVWRPINNFAVRRLYTLVLYTLLLTSFLCSIAFQQALTGGGGDSPVAGVSKVEFATSIACLCINLPVIFGVLMLLVAQTRKSEELAAVPEAP</sequence>
<feature type="transmembrane region" description="Helical" evidence="2">
    <location>
        <begin position="2502"/>
        <end position="2522"/>
    </location>
</feature>
<accession>A0A836C0A7</accession>
<feature type="compositionally biased region" description="Pro residues" evidence="1">
    <location>
        <begin position="872"/>
        <end position="888"/>
    </location>
</feature>
<comment type="caution">
    <text evidence="3">The sequence shown here is derived from an EMBL/GenBank/DDBJ whole genome shotgun (WGS) entry which is preliminary data.</text>
</comment>
<gene>
    <name evidence="3" type="ORF">HYH03_007002</name>
</gene>
<evidence type="ECO:0000256" key="2">
    <source>
        <dbReference type="SAM" id="Phobius"/>
    </source>
</evidence>
<feature type="compositionally biased region" description="Gly residues" evidence="1">
    <location>
        <begin position="2318"/>
        <end position="2328"/>
    </location>
</feature>
<keyword evidence="2" id="KW-0812">Transmembrane</keyword>
<keyword evidence="2" id="KW-0472">Membrane</keyword>
<feature type="compositionally biased region" description="Basic and acidic residues" evidence="1">
    <location>
        <begin position="1919"/>
        <end position="1933"/>
    </location>
</feature>
<feature type="region of interest" description="Disordered" evidence="1">
    <location>
        <begin position="2216"/>
        <end position="2348"/>
    </location>
</feature>
<evidence type="ECO:0000313" key="4">
    <source>
        <dbReference type="Proteomes" id="UP000612055"/>
    </source>
</evidence>
<feature type="compositionally biased region" description="Low complexity" evidence="1">
    <location>
        <begin position="919"/>
        <end position="937"/>
    </location>
</feature>
<feature type="region of interest" description="Disordered" evidence="1">
    <location>
        <begin position="1985"/>
        <end position="2074"/>
    </location>
</feature>
<feature type="region of interest" description="Disordered" evidence="1">
    <location>
        <begin position="1915"/>
        <end position="1954"/>
    </location>
</feature>
<feature type="compositionally biased region" description="Pro residues" evidence="1">
    <location>
        <begin position="762"/>
        <end position="777"/>
    </location>
</feature>
<feature type="compositionally biased region" description="Polar residues" evidence="1">
    <location>
        <begin position="1935"/>
        <end position="1946"/>
    </location>
</feature>
<feature type="compositionally biased region" description="Pro residues" evidence="1">
    <location>
        <begin position="2175"/>
        <end position="2190"/>
    </location>
</feature>
<evidence type="ECO:0000313" key="3">
    <source>
        <dbReference type="EMBL" id="KAG2494757.1"/>
    </source>
</evidence>
<dbReference type="InterPro" id="IPR011050">
    <property type="entry name" value="Pectin_lyase_fold/virulence"/>
</dbReference>
<proteinExistence type="predicted"/>
<feature type="region of interest" description="Disordered" evidence="1">
    <location>
        <begin position="2099"/>
        <end position="2159"/>
    </location>
</feature>
<feature type="region of interest" description="Disordered" evidence="1">
    <location>
        <begin position="865"/>
        <end position="891"/>
    </location>
</feature>
<dbReference type="PANTHER" id="PTHR11319:SF35">
    <property type="entry name" value="OUTER MEMBRANE PROTEIN PMPC-RELATED"/>
    <property type="match status" value="1"/>
</dbReference>
<feature type="compositionally biased region" description="Low complexity" evidence="1">
    <location>
        <begin position="2056"/>
        <end position="2067"/>
    </location>
</feature>